<keyword evidence="4" id="KW-0547">Nucleotide-binding</keyword>
<feature type="region of interest" description="Disordered" evidence="7">
    <location>
        <begin position="708"/>
        <end position="735"/>
    </location>
</feature>
<protein>
    <submittedName>
        <fullName evidence="8">Hsp70 protein-domain-containing protein</fullName>
    </submittedName>
</protein>
<keyword evidence="3" id="KW-0732">Signal</keyword>
<dbReference type="Pfam" id="PF00012">
    <property type="entry name" value="HSP70"/>
    <property type="match status" value="1"/>
</dbReference>
<dbReference type="GO" id="GO:0034663">
    <property type="term" value="C:endoplasmic reticulum chaperone complex"/>
    <property type="evidence" value="ECO:0007669"/>
    <property type="project" value="TreeGrafter"/>
</dbReference>
<name>A0AAD4M2K1_9AGAM</name>
<dbReference type="PROSITE" id="PS01036">
    <property type="entry name" value="HSP70_3"/>
    <property type="match status" value="1"/>
</dbReference>
<dbReference type="GO" id="GO:0005788">
    <property type="term" value="C:endoplasmic reticulum lumen"/>
    <property type="evidence" value="ECO:0007669"/>
    <property type="project" value="UniProtKB-SubCell"/>
</dbReference>
<dbReference type="PANTHER" id="PTHR45639">
    <property type="entry name" value="HSC70CB, ISOFORM G-RELATED"/>
    <property type="match status" value="1"/>
</dbReference>
<dbReference type="AlphaFoldDB" id="A0AAD4M2K1"/>
<dbReference type="EMBL" id="WTXG01000025">
    <property type="protein sequence ID" value="KAI0299025.1"/>
    <property type="molecule type" value="Genomic_DNA"/>
</dbReference>
<evidence type="ECO:0000256" key="3">
    <source>
        <dbReference type="ARBA" id="ARBA00022729"/>
    </source>
</evidence>
<dbReference type="Gene3D" id="3.90.640.10">
    <property type="entry name" value="Actin, Chain A, domain 4"/>
    <property type="match status" value="1"/>
</dbReference>
<evidence type="ECO:0000256" key="5">
    <source>
        <dbReference type="ARBA" id="ARBA00022840"/>
    </source>
</evidence>
<dbReference type="SUPFAM" id="SSF100934">
    <property type="entry name" value="Heat shock protein 70kD (HSP70), C-terminal subdomain"/>
    <property type="match status" value="1"/>
</dbReference>
<evidence type="ECO:0000313" key="9">
    <source>
        <dbReference type="Proteomes" id="UP001203297"/>
    </source>
</evidence>
<feature type="compositionally biased region" description="Basic and acidic residues" evidence="7">
    <location>
        <begin position="724"/>
        <end position="735"/>
    </location>
</feature>
<dbReference type="Gene3D" id="1.20.1270.10">
    <property type="match status" value="1"/>
</dbReference>
<dbReference type="PRINTS" id="PR00301">
    <property type="entry name" value="HEATSHOCK70"/>
</dbReference>
<dbReference type="InterPro" id="IPR018181">
    <property type="entry name" value="Heat_shock_70_CS"/>
</dbReference>
<dbReference type="FunFam" id="3.30.420.40:FF:000028">
    <property type="entry name" value="heat shock 70 kDa protein-like"/>
    <property type="match status" value="1"/>
</dbReference>
<evidence type="ECO:0000256" key="6">
    <source>
        <dbReference type="ARBA" id="ARBA00023186"/>
    </source>
</evidence>
<comment type="subcellular location">
    <subcellularLocation>
        <location evidence="1">Endoplasmic reticulum lumen</location>
    </subcellularLocation>
</comment>
<comment type="caution">
    <text evidence="8">The sequence shown here is derived from an EMBL/GenBank/DDBJ whole genome shotgun (WGS) entry which is preliminary data.</text>
</comment>
<dbReference type="Gene3D" id="3.30.30.30">
    <property type="match status" value="1"/>
</dbReference>
<dbReference type="PANTHER" id="PTHR45639:SF3">
    <property type="entry name" value="HYPOXIA UP-REGULATED PROTEIN 1"/>
    <property type="match status" value="1"/>
</dbReference>
<comment type="similarity">
    <text evidence="2">Belongs to the heat shock protein 70 family.</text>
</comment>
<reference evidence="8" key="1">
    <citation type="journal article" date="2022" name="New Phytol.">
        <title>Evolutionary transition to the ectomycorrhizal habit in the genomes of a hyperdiverse lineage of mushroom-forming fungi.</title>
        <authorList>
            <person name="Looney B."/>
            <person name="Miyauchi S."/>
            <person name="Morin E."/>
            <person name="Drula E."/>
            <person name="Courty P.E."/>
            <person name="Kohler A."/>
            <person name="Kuo A."/>
            <person name="LaButti K."/>
            <person name="Pangilinan J."/>
            <person name="Lipzen A."/>
            <person name="Riley R."/>
            <person name="Andreopoulos W."/>
            <person name="He G."/>
            <person name="Johnson J."/>
            <person name="Nolan M."/>
            <person name="Tritt A."/>
            <person name="Barry K.W."/>
            <person name="Grigoriev I.V."/>
            <person name="Nagy L.G."/>
            <person name="Hibbett D."/>
            <person name="Henrissat B."/>
            <person name="Matheny P.B."/>
            <person name="Labbe J."/>
            <person name="Martin F.M."/>
        </authorList>
    </citation>
    <scope>NUCLEOTIDE SEQUENCE</scope>
    <source>
        <strain evidence="8">BPL690</strain>
    </source>
</reference>
<dbReference type="GO" id="GO:0030968">
    <property type="term" value="P:endoplasmic reticulum unfolded protein response"/>
    <property type="evidence" value="ECO:0007669"/>
    <property type="project" value="TreeGrafter"/>
</dbReference>
<dbReference type="SUPFAM" id="SSF53067">
    <property type="entry name" value="Actin-like ATPase domain"/>
    <property type="match status" value="2"/>
</dbReference>
<keyword evidence="6" id="KW-0143">Chaperone</keyword>
<sequence length="735" mass="81994">MKPGVPFDVLLTKIRNEKFALQPHVPEGFVQLHQVPPRVPANADVVSYYSTFAPPTVAPSTRFTTAMPRGDKGTWDVEEFVAMQFAYIRALAENAAGERVKDVVVTVPPFYSQFERDAMADAVELSGLRLLALVNDGAAVAVNYAMTRQFPKPERHIVYDAGAASTRATVATQWVGYDRLAGGTELDRRLREILIGEFEHKHGEAERVKAILSANTEASSRVESVYNDIDFGMKVTRQAFENICADMKVRFVQPIYDALDNANLTLADIDSVILTGGASRIPIVRAALVAAVGEEKLAMNVNSDEAAVLGAALHGATLSRQFRTKNIKLSDIAPYDIQVSYLAEAKSTDVSGVPPRTITSTAFARGSRTGTRKTLTWRFPTELLDARISGIAEALANITEAGGVDPVIKVTILFSESGFVSVPEAIATQRSRMIPSRGRLKISSVTAQRLPLKMSHFNRGFIFVICCAQGHESGGHAKGHHNPLNVTVKFTSVAPMGLEEKREARQRLIKMEAEEAAIAAREEQRNILEGYLYKMRDLLESDSQHTFVKCSQESERRAISRQLKDVSNWFNTHADEAQTKDFREKRLSLEALERPIVHRVKEIEEFPQVLNISQMWNWNTRLFLADARTNLTAEEQAGTTGRYTKTELDELEKTLKEHESWLDEWVEKQRSVPMNHNPVIETAEMRKRANVLETHLQRLVLKKIPRVRPTSTSGTTTQVQVPVRTDEPGTKHDEL</sequence>
<evidence type="ECO:0000313" key="8">
    <source>
        <dbReference type="EMBL" id="KAI0299025.1"/>
    </source>
</evidence>
<dbReference type="GO" id="GO:0005524">
    <property type="term" value="F:ATP binding"/>
    <property type="evidence" value="ECO:0007669"/>
    <property type="project" value="UniProtKB-KW"/>
</dbReference>
<evidence type="ECO:0000256" key="7">
    <source>
        <dbReference type="SAM" id="MobiDB-lite"/>
    </source>
</evidence>
<evidence type="ECO:0000256" key="4">
    <source>
        <dbReference type="ARBA" id="ARBA00022741"/>
    </source>
</evidence>
<dbReference type="GO" id="GO:0140662">
    <property type="term" value="F:ATP-dependent protein folding chaperone"/>
    <property type="evidence" value="ECO:0007669"/>
    <property type="project" value="InterPro"/>
</dbReference>
<dbReference type="InterPro" id="IPR013126">
    <property type="entry name" value="Hsp_70_fam"/>
</dbReference>
<feature type="compositionally biased region" description="Low complexity" evidence="7">
    <location>
        <begin position="708"/>
        <end position="723"/>
    </location>
</feature>
<accession>A0AAD4M2K1</accession>
<dbReference type="CDD" id="cd10230">
    <property type="entry name" value="ASKHA_NBD_HSP70_HYOU1"/>
    <property type="match status" value="1"/>
</dbReference>
<keyword evidence="9" id="KW-1185">Reference proteome</keyword>
<gene>
    <name evidence="8" type="ORF">B0F90DRAFT_1926341</name>
</gene>
<keyword evidence="5" id="KW-0067">ATP-binding</keyword>
<evidence type="ECO:0000256" key="2">
    <source>
        <dbReference type="ARBA" id="ARBA00007381"/>
    </source>
</evidence>
<dbReference type="Proteomes" id="UP001203297">
    <property type="component" value="Unassembled WGS sequence"/>
</dbReference>
<dbReference type="InterPro" id="IPR043129">
    <property type="entry name" value="ATPase_NBD"/>
</dbReference>
<dbReference type="InterPro" id="IPR029048">
    <property type="entry name" value="HSP70_C_sf"/>
</dbReference>
<dbReference type="Gene3D" id="3.30.420.40">
    <property type="match status" value="2"/>
</dbReference>
<proteinExistence type="inferred from homology"/>
<evidence type="ECO:0000256" key="1">
    <source>
        <dbReference type="ARBA" id="ARBA00004319"/>
    </source>
</evidence>
<organism evidence="8 9">
    <name type="scientific">Multifurca ochricompacta</name>
    <dbReference type="NCBI Taxonomy" id="376703"/>
    <lineage>
        <taxon>Eukaryota</taxon>
        <taxon>Fungi</taxon>
        <taxon>Dikarya</taxon>
        <taxon>Basidiomycota</taxon>
        <taxon>Agaricomycotina</taxon>
        <taxon>Agaricomycetes</taxon>
        <taxon>Russulales</taxon>
        <taxon>Russulaceae</taxon>
        <taxon>Multifurca</taxon>
    </lineage>
</organism>